<name>A0A9P0ZLC0_CUSEU</name>
<dbReference type="AlphaFoldDB" id="A0A9P0ZLC0"/>
<evidence type="ECO:0000313" key="2">
    <source>
        <dbReference type="EMBL" id="CAH9102901.1"/>
    </source>
</evidence>
<evidence type="ECO:0000313" key="3">
    <source>
        <dbReference type="Proteomes" id="UP001152484"/>
    </source>
</evidence>
<dbReference type="Pfam" id="PF25240">
    <property type="entry name" value="PUB2_N"/>
    <property type="match status" value="1"/>
</dbReference>
<dbReference type="InterPro" id="IPR057314">
    <property type="entry name" value="PUB2-4-like_N"/>
</dbReference>
<comment type="caution">
    <text evidence="2">The sequence shown here is derived from an EMBL/GenBank/DDBJ whole genome shotgun (WGS) entry which is preliminary data.</text>
</comment>
<dbReference type="OrthoDB" id="7537227at2759"/>
<organism evidence="2 3">
    <name type="scientific">Cuscuta europaea</name>
    <name type="common">European dodder</name>
    <dbReference type="NCBI Taxonomy" id="41803"/>
    <lineage>
        <taxon>Eukaryota</taxon>
        <taxon>Viridiplantae</taxon>
        <taxon>Streptophyta</taxon>
        <taxon>Embryophyta</taxon>
        <taxon>Tracheophyta</taxon>
        <taxon>Spermatophyta</taxon>
        <taxon>Magnoliopsida</taxon>
        <taxon>eudicotyledons</taxon>
        <taxon>Gunneridae</taxon>
        <taxon>Pentapetalae</taxon>
        <taxon>asterids</taxon>
        <taxon>lamiids</taxon>
        <taxon>Solanales</taxon>
        <taxon>Convolvulaceae</taxon>
        <taxon>Cuscuteae</taxon>
        <taxon>Cuscuta</taxon>
        <taxon>Cuscuta subgen. Cuscuta</taxon>
    </lineage>
</organism>
<sequence length="104" mass="11988">MEISLLKVLLNKITSFFVISSRENINFSLAQKYYGTAEGILKLLMPILNSTVDSEVASEELLQKAFAGLSDSIDQLRKLYEIWEPFSSKIYFVCHQICFIIYMH</sequence>
<accession>A0A9P0ZLC0</accession>
<feature type="domain" description="PUB2-4-like N-terminal" evidence="1">
    <location>
        <begin position="2"/>
        <end position="95"/>
    </location>
</feature>
<gene>
    <name evidence="2" type="ORF">CEURO_LOCUS15977</name>
</gene>
<evidence type="ECO:0000259" key="1">
    <source>
        <dbReference type="Pfam" id="PF25240"/>
    </source>
</evidence>
<keyword evidence="3" id="KW-1185">Reference proteome</keyword>
<reference evidence="2" key="1">
    <citation type="submission" date="2022-07" db="EMBL/GenBank/DDBJ databases">
        <authorList>
            <person name="Macas J."/>
            <person name="Novak P."/>
            <person name="Neumann P."/>
        </authorList>
    </citation>
    <scope>NUCLEOTIDE SEQUENCE</scope>
</reference>
<dbReference type="Proteomes" id="UP001152484">
    <property type="component" value="Unassembled WGS sequence"/>
</dbReference>
<proteinExistence type="predicted"/>
<protein>
    <recommendedName>
        <fullName evidence="1">PUB2-4-like N-terminal domain-containing protein</fullName>
    </recommendedName>
</protein>
<dbReference type="EMBL" id="CAMAPE010000044">
    <property type="protein sequence ID" value="CAH9102901.1"/>
    <property type="molecule type" value="Genomic_DNA"/>
</dbReference>